<comment type="caution">
    <text evidence="1">The sequence shown here is derived from an EMBL/GenBank/DDBJ whole genome shotgun (WGS) entry which is preliminary data.</text>
</comment>
<proteinExistence type="predicted"/>
<evidence type="ECO:0000313" key="1">
    <source>
        <dbReference type="EMBL" id="GFY22639.1"/>
    </source>
</evidence>
<accession>A0A8X7B8Z4</accession>
<dbReference type="InterPro" id="IPR036397">
    <property type="entry name" value="RNaseH_sf"/>
</dbReference>
<reference evidence="1" key="1">
    <citation type="submission" date="2020-08" db="EMBL/GenBank/DDBJ databases">
        <title>Multicomponent nature underlies the extraordinary mechanical properties of spider dragline silk.</title>
        <authorList>
            <person name="Kono N."/>
            <person name="Nakamura H."/>
            <person name="Mori M."/>
            <person name="Yoshida Y."/>
            <person name="Ohtoshi R."/>
            <person name="Malay A.D."/>
            <person name="Moran D.A.P."/>
            <person name="Tomita M."/>
            <person name="Numata K."/>
            <person name="Arakawa K."/>
        </authorList>
    </citation>
    <scope>NUCLEOTIDE SEQUENCE</scope>
</reference>
<sequence>MGKKDNISPCMKSEVKALVNVKLFSNREISRRLKVSEASVRRIKKKIESREEVCFSDESTFEILRNKAQFVRRSRVEKFHSDCVVQTVKHPTKIMIWSIISGKCTGRLDMIKGMMQQDQFKDVLQNRLIPQLEEWFPNGESYISMQERAPCHTARSIKAYLAEQNSLLLDWPVIALI</sequence>
<dbReference type="AlphaFoldDB" id="A0A8X7B8Z4"/>
<dbReference type="Gene3D" id="3.30.420.10">
    <property type="entry name" value="Ribonuclease H-like superfamily/Ribonuclease H"/>
    <property type="match status" value="1"/>
</dbReference>
<protein>
    <submittedName>
        <fullName evidence="1">Uncharacterized protein</fullName>
    </submittedName>
</protein>
<keyword evidence="2" id="KW-1185">Reference proteome</keyword>
<dbReference type="EMBL" id="BMAU01021361">
    <property type="protein sequence ID" value="GFY22639.1"/>
    <property type="molecule type" value="Genomic_DNA"/>
</dbReference>
<gene>
    <name evidence="1" type="primary">B5V51_2077</name>
    <name evidence="1" type="ORF">TNCV_2179001</name>
</gene>
<name>A0A8X7B8Z4_TRICX</name>
<evidence type="ECO:0000313" key="2">
    <source>
        <dbReference type="Proteomes" id="UP000887159"/>
    </source>
</evidence>
<dbReference type="Proteomes" id="UP000887159">
    <property type="component" value="Unassembled WGS sequence"/>
</dbReference>
<organism evidence="1 2">
    <name type="scientific">Trichonephila clavipes</name>
    <name type="common">Golden silk orbweaver</name>
    <name type="synonym">Nephila clavipes</name>
    <dbReference type="NCBI Taxonomy" id="2585209"/>
    <lineage>
        <taxon>Eukaryota</taxon>
        <taxon>Metazoa</taxon>
        <taxon>Ecdysozoa</taxon>
        <taxon>Arthropoda</taxon>
        <taxon>Chelicerata</taxon>
        <taxon>Arachnida</taxon>
        <taxon>Araneae</taxon>
        <taxon>Araneomorphae</taxon>
        <taxon>Entelegynae</taxon>
        <taxon>Araneoidea</taxon>
        <taxon>Nephilidae</taxon>
        <taxon>Trichonephila</taxon>
    </lineage>
</organism>
<dbReference type="GO" id="GO:0003676">
    <property type="term" value="F:nucleic acid binding"/>
    <property type="evidence" value="ECO:0007669"/>
    <property type="project" value="InterPro"/>
</dbReference>